<reference evidence="1 2" key="1">
    <citation type="submission" date="2021-06" db="EMBL/GenBank/DDBJ databases">
        <title>Caerostris extrusa draft genome.</title>
        <authorList>
            <person name="Kono N."/>
            <person name="Arakawa K."/>
        </authorList>
    </citation>
    <scope>NUCLEOTIDE SEQUENCE [LARGE SCALE GENOMIC DNA]</scope>
</reference>
<evidence type="ECO:0000313" key="2">
    <source>
        <dbReference type="Proteomes" id="UP001054945"/>
    </source>
</evidence>
<dbReference type="EMBL" id="BPLR01010699">
    <property type="protein sequence ID" value="GIY41162.1"/>
    <property type="molecule type" value="Genomic_DNA"/>
</dbReference>
<keyword evidence="2" id="KW-1185">Reference proteome</keyword>
<name>A0AAV4T8D2_CAEEX</name>
<dbReference type="Proteomes" id="UP001054945">
    <property type="component" value="Unassembled WGS sequence"/>
</dbReference>
<sequence length="129" mass="14870">MKEMEQKFLFSSFFHYYAHQLWVRDVTQRFHVITLDVTAAGSSHWPPSRRARVLRNLFTGMTSAMTLKMAEFREISSGVFFLGLLNSWQLLLSEHHMLSEVVFSPTTTNVVGILPLGEYGLAAYDKHCR</sequence>
<dbReference type="AlphaFoldDB" id="A0AAV4T8D2"/>
<evidence type="ECO:0000313" key="1">
    <source>
        <dbReference type="EMBL" id="GIY41162.1"/>
    </source>
</evidence>
<comment type="caution">
    <text evidence="1">The sequence shown here is derived from an EMBL/GenBank/DDBJ whole genome shotgun (WGS) entry which is preliminary data.</text>
</comment>
<protein>
    <submittedName>
        <fullName evidence="1">Uncharacterized protein</fullName>
    </submittedName>
</protein>
<accession>A0AAV4T8D2</accession>
<proteinExistence type="predicted"/>
<organism evidence="1 2">
    <name type="scientific">Caerostris extrusa</name>
    <name type="common">Bark spider</name>
    <name type="synonym">Caerostris bankana</name>
    <dbReference type="NCBI Taxonomy" id="172846"/>
    <lineage>
        <taxon>Eukaryota</taxon>
        <taxon>Metazoa</taxon>
        <taxon>Ecdysozoa</taxon>
        <taxon>Arthropoda</taxon>
        <taxon>Chelicerata</taxon>
        <taxon>Arachnida</taxon>
        <taxon>Araneae</taxon>
        <taxon>Araneomorphae</taxon>
        <taxon>Entelegynae</taxon>
        <taxon>Araneoidea</taxon>
        <taxon>Araneidae</taxon>
        <taxon>Caerostris</taxon>
    </lineage>
</organism>
<gene>
    <name evidence="1" type="ORF">CEXT_747511</name>
</gene>